<reference evidence="10" key="1">
    <citation type="submission" date="2015-08" db="EMBL/GenBank/DDBJ databases">
        <title>Genome sequencing project for genomic taxonomy and phylogenomics of Bacillus-like bacteria.</title>
        <authorList>
            <person name="Liu B."/>
            <person name="Wang J."/>
            <person name="Zhu Y."/>
            <person name="Liu G."/>
            <person name="Chen Q."/>
            <person name="Chen Z."/>
            <person name="Lan J."/>
            <person name="Che J."/>
            <person name="Ge C."/>
            <person name="Shi H."/>
            <person name="Pan Z."/>
            <person name="Liu X."/>
        </authorList>
    </citation>
    <scope>NUCLEOTIDE SEQUENCE [LARGE SCALE GENOMIC DNA]</scope>
    <source>
        <strain evidence="10">FJAT-22460</strain>
    </source>
</reference>
<accession>A0A0M1N2H1</accession>
<dbReference type="InterPro" id="IPR036388">
    <property type="entry name" value="WH-like_DNA-bd_sf"/>
</dbReference>
<dbReference type="GO" id="GO:0016020">
    <property type="term" value="C:membrane"/>
    <property type="evidence" value="ECO:0007669"/>
    <property type="project" value="TreeGrafter"/>
</dbReference>
<dbReference type="PATRIC" id="fig|1705565.3.peg.1717"/>
<dbReference type="GO" id="GO:0005829">
    <property type="term" value="C:cytosol"/>
    <property type="evidence" value="ECO:0007669"/>
    <property type="project" value="TreeGrafter"/>
</dbReference>
<dbReference type="Gene3D" id="3.30.450.40">
    <property type="match status" value="1"/>
</dbReference>
<dbReference type="InterPro" id="IPR045269">
    <property type="entry name" value="Atg1-like"/>
</dbReference>
<dbReference type="Gene3D" id="1.10.10.10">
    <property type="entry name" value="Winged helix-like DNA-binding domain superfamily/Winged helix DNA-binding domain"/>
    <property type="match status" value="1"/>
</dbReference>
<dbReference type="InterPro" id="IPR011009">
    <property type="entry name" value="Kinase-like_dom_sf"/>
</dbReference>
<dbReference type="SUPFAM" id="SSF55781">
    <property type="entry name" value="GAF domain-like"/>
    <property type="match status" value="1"/>
</dbReference>
<dbReference type="SUPFAM" id="SSF56112">
    <property type="entry name" value="Protein kinase-like (PK-like)"/>
    <property type="match status" value="1"/>
</dbReference>
<evidence type="ECO:0008006" key="11">
    <source>
        <dbReference type="Google" id="ProtNLM"/>
    </source>
</evidence>
<dbReference type="PANTHER" id="PTHR24348">
    <property type="entry name" value="SERINE/THREONINE-PROTEIN KINASE UNC-51-RELATED"/>
    <property type="match status" value="1"/>
</dbReference>
<dbReference type="CDD" id="cd14014">
    <property type="entry name" value="STKc_PknB_like"/>
    <property type="match status" value="1"/>
</dbReference>
<keyword evidence="3" id="KW-0418">Kinase</keyword>
<evidence type="ECO:0000256" key="5">
    <source>
        <dbReference type="ARBA" id="ARBA00023015"/>
    </source>
</evidence>
<dbReference type="PANTHER" id="PTHR24348:SF22">
    <property type="entry name" value="NON-SPECIFIC SERINE_THREONINE PROTEIN KINASE"/>
    <property type="match status" value="1"/>
</dbReference>
<dbReference type="GO" id="GO:0000407">
    <property type="term" value="C:phagophore assembly site"/>
    <property type="evidence" value="ECO:0007669"/>
    <property type="project" value="TreeGrafter"/>
</dbReference>
<dbReference type="InterPro" id="IPR000792">
    <property type="entry name" value="Tscrpt_reg_LuxR_C"/>
</dbReference>
<dbReference type="RefSeq" id="WP_054405462.1">
    <property type="nucleotide sequence ID" value="NZ_LIUT01000008.1"/>
</dbReference>
<dbReference type="GO" id="GO:0005776">
    <property type="term" value="C:autophagosome"/>
    <property type="evidence" value="ECO:0007669"/>
    <property type="project" value="TreeGrafter"/>
</dbReference>
<dbReference type="GO" id="GO:0003677">
    <property type="term" value="F:DNA binding"/>
    <property type="evidence" value="ECO:0007669"/>
    <property type="project" value="InterPro"/>
</dbReference>
<dbReference type="GO" id="GO:0004674">
    <property type="term" value="F:protein serine/threonine kinase activity"/>
    <property type="evidence" value="ECO:0007669"/>
    <property type="project" value="InterPro"/>
</dbReference>
<name>A0A0M1N2H1_9BACL</name>
<dbReference type="InterPro" id="IPR029016">
    <property type="entry name" value="GAF-like_dom_sf"/>
</dbReference>
<dbReference type="Pfam" id="PF00069">
    <property type="entry name" value="Pkinase"/>
    <property type="match status" value="1"/>
</dbReference>
<dbReference type="Pfam" id="PF00196">
    <property type="entry name" value="GerE"/>
    <property type="match status" value="1"/>
</dbReference>
<comment type="caution">
    <text evidence="9">The sequence shown here is derived from an EMBL/GenBank/DDBJ whole genome shotgun (WGS) entry which is preliminary data.</text>
</comment>
<evidence type="ECO:0000259" key="7">
    <source>
        <dbReference type="PROSITE" id="PS50011"/>
    </source>
</evidence>
<dbReference type="PROSITE" id="PS50011">
    <property type="entry name" value="PROTEIN_KINASE_DOM"/>
    <property type="match status" value="1"/>
</dbReference>
<dbReference type="InterPro" id="IPR016032">
    <property type="entry name" value="Sig_transdc_resp-reg_C-effctor"/>
</dbReference>
<feature type="domain" description="Protein kinase" evidence="7">
    <location>
        <begin position="1"/>
        <end position="265"/>
    </location>
</feature>
<evidence type="ECO:0000256" key="6">
    <source>
        <dbReference type="ARBA" id="ARBA00023163"/>
    </source>
</evidence>
<dbReference type="SMART" id="SM00220">
    <property type="entry name" value="S_TKc"/>
    <property type="match status" value="1"/>
</dbReference>
<sequence>MLNIPGYTVSNIVYEDSHLVVAYAFSKKTNRTMLLKVVKESTRTAIENAKIIHEYHFLSDLKMGGLFRPLSYMSSKTMMVLEFEPIQALTLREYHRSRTLSLASILKLLKQTASRLQKLHAQGFVHLNIRPDTVLVQEHTQDIYLTGFGYAVRYDQLGLEDQGSLEGNPIYMAPEQTGRMEHLLDARADIYSLGVTFYELLSNRRPFTASGALQWAHAHLTHKPEPLHELDPRISPWISDLIMNMLAKDPNERYPSMQFIVDKLTQYKLSFKKERGADFDAEMRKDVLSTSHPTDRENTKTKDLTALGAIEEREKISTGSVNFPINGHIVSYPQVLDLAAVIQASQIFMEETESEKVTARLMELLVMNAGAHCVYLLTKESDSWYVEAEAILEDNLIQASCDRKRLSADHQVRERLLYQSMEAQQVIQGQAALLGSPAVSVEHTGGGSVLYLPIIIQGQLAGVLYLENLMTRKKIVNERLHVIRNIASQALFAIKASLQSNQRLHQDSLQGFGQQTDRVYELTRREKEVLQLVSQGLSNKEIAAALTISNETVKTHLKKIFEKLKVDKRVKAASVANTLGLLQHDDASRD</sequence>
<evidence type="ECO:0000313" key="10">
    <source>
        <dbReference type="Proteomes" id="UP000036932"/>
    </source>
</evidence>
<keyword evidence="10" id="KW-1185">Reference proteome</keyword>
<dbReference type="GO" id="GO:0045892">
    <property type="term" value="P:negative regulation of DNA-templated transcription"/>
    <property type="evidence" value="ECO:0007669"/>
    <property type="project" value="UniProtKB-ARBA"/>
</dbReference>
<dbReference type="CDD" id="cd06170">
    <property type="entry name" value="LuxR_C_like"/>
    <property type="match status" value="1"/>
</dbReference>
<feature type="domain" description="HTH luxR-type" evidence="8">
    <location>
        <begin position="515"/>
        <end position="580"/>
    </location>
</feature>
<dbReference type="InterPro" id="IPR000719">
    <property type="entry name" value="Prot_kinase_dom"/>
</dbReference>
<protein>
    <recommendedName>
        <fullName evidence="11">Serine/threonine protein kinase</fullName>
    </recommendedName>
</protein>
<organism evidence="9 10">
    <name type="scientific">Paenibacillus solani</name>
    <dbReference type="NCBI Taxonomy" id="1705565"/>
    <lineage>
        <taxon>Bacteria</taxon>
        <taxon>Bacillati</taxon>
        <taxon>Bacillota</taxon>
        <taxon>Bacilli</taxon>
        <taxon>Bacillales</taxon>
        <taxon>Paenibacillaceae</taxon>
        <taxon>Paenibacillus</taxon>
    </lineage>
</organism>
<keyword evidence="4" id="KW-0067">ATP-binding</keyword>
<keyword evidence="6" id="KW-0804">Transcription</keyword>
<dbReference type="PROSITE" id="PS50043">
    <property type="entry name" value="HTH_LUXR_2"/>
    <property type="match status" value="1"/>
</dbReference>
<keyword evidence="1" id="KW-0808">Transferase</keyword>
<dbReference type="Gene3D" id="1.10.510.10">
    <property type="entry name" value="Transferase(Phosphotransferase) domain 1"/>
    <property type="match status" value="1"/>
</dbReference>
<proteinExistence type="predicted"/>
<evidence type="ECO:0000256" key="2">
    <source>
        <dbReference type="ARBA" id="ARBA00022741"/>
    </source>
</evidence>
<dbReference type="SMART" id="SM00421">
    <property type="entry name" value="HTH_LUXR"/>
    <property type="match status" value="1"/>
</dbReference>
<evidence type="ECO:0000256" key="4">
    <source>
        <dbReference type="ARBA" id="ARBA00022840"/>
    </source>
</evidence>
<evidence type="ECO:0000259" key="8">
    <source>
        <dbReference type="PROSITE" id="PS50043"/>
    </source>
</evidence>
<evidence type="ECO:0000313" key="9">
    <source>
        <dbReference type="EMBL" id="KOR76347.1"/>
    </source>
</evidence>
<keyword evidence="2" id="KW-0547">Nucleotide-binding</keyword>
<gene>
    <name evidence="9" type="ORF">AM231_27440</name>
</gene>
<dbReference type="Proteomes" id="UP000036932">
    <property type="component" value="Unassembled WGS sequence"/>
</dbReference>
<evidence type="ECO:0000256" key="1">
    <source>
        <dbReference type="ARBA" id="ARBA00022679"/>
    </source>
</evidence>
<evidence type="ECO:0000256" key="3">
    <source>
        <dbReference type="ARBA" id="ARBA00022777"/>
    </source>
</evidence>
<keyword evidence="5" id="KW-0805">Transcription regulation</keyword>
<dbReference type="PRINTS" id="PR00038">
    <property type="entry name" value="HTHLUXR"/>
</dbReference>
<dbReference type="EMBL" id="LIUT01000008">
    <property type="protein sequence ID" value="KOR76347.1"/>
    <property type="molecule type" value="Genomic_DNA"/>
</dbReference>
<dbReference type="SUPFAM" id="SSF46894">
    <property type="entry name" value="C-terminal effector domain of the bipartite response regulators"/>
    <property type="match status" value="1"/>
</dbReference>
<dbReference type="AlphaFoldDB" id="A0A0M1N2H1"/>
<dbReference type="GO" id="GO:0005524">
    <property type="term" value="F:ATP binding"/>
    <property type="evidence" value="ECO:0007669"/>
    <property type="project" value="UniProtKB-KW"/>
</dbReference>